<dbReference type="PANTHER" id="PTHR21053">
    <property type="entry name" value="TRANSCRIPTION ELONGATION FACTOR, MITOCHONDRIAL"/>
    <property type="match status" value="1"/>
</dbReference>
<sequence>MLRNIRLLQGLFLVRSNNGLMVSPSCFRLCSSTSSEQNTTSKLPPNKKSERLEERYSAQESSKILEKINTYQVQDFETLKWFSKPKAVSLVQARKVRGPFESLYTLAEVPKFTNIKLYKVCDALLYNTQAERVPKRASASDVNPPLTPEKCKNIKSLVAMEIRLDNISWVHMDSDLRVIQWEQESFFEQYSARYDHAEYQTQLSRVVSMLPEADMYSYELIPQGYTNLQKIPYQVNNAIIQAIITTMLNMRHQGNQSEWNSDINRVYTIKSYAVQKYFNLNLGGERVSSRLLLDDVISRENVPIPKDIMTQYMSYDNIGKELLTRCLFQAVAFYKLGVRANIPPLQKARVSTKPSSISIEKLMHDKL</sequence>
<dbReference type="Proteomes" id="UP000749559">
    <property type="component" value="Unassembled WGS sequence"/>
</dbReference>
<dbReference type="GO" id="GO:0006392">
    <property type="term" value="P:transcription elongation by mitochondrial RNA polymerase"/>
    <property type="evidence" value="ECO:0007669"/>
    <property type="project" value="InterPro"/>
</dbReference>
<evidence type="ECO:0000313" key="2">
    <source>
        <dbReference type="Proteomes" id="UP000749559"/>
    </source>
</evidence>
<organism evidence="1 2">
    <name type="scientific">Owenia fusiformis</name>
    <name type="common">Polychaete worm</name>
    <dbReference type="NCBI Taxonomy" id="6347"/>
    <lineage>
        <taxon>Eukaryota</taxon>
        <taxon>Metazoa</taxon>
        <taxon>Spiralia</taxon>
        <taxon>Lophotrochozoa</taxon>
        <taxon>Annelida</taxon>
        <taxon>Polychaeta</taxon>
        <taxon>Sedentaria</taxon>
        <taxon>Canalipalpata</taxon>
        <taxon>Sabellida</taxon>
        <taxon>Oweniida</taxon>
        <taxon>Oweniidae</taxon>
        <taxon>Owenia</taxon>
    </lineage>
</organism>
<dbReference type="SUPFAM" id="SSF47781">
    <property type="entry name" value="RuvA domain 2-like"/>
    <property type="match status" value="1"/>
</dbReference>
<protein>
    <submittedName>
        <fullName evidence="1">Uncharacterized protein</fullName>
    </submittedName>
</protein>
<dbReference type="GO" id="GO:0042645">
    <property type="term" value="C:mitochondrial nucleoid"/>
    <property type="evidence" value="ECO:0007669"/>
    <property type="project" value="TreeGrafter"/>
</dbReference>
<dbReference type="InterPro" id="IPR039150">
    <property type="entry name" value="TEFM"/>
</dbReference>
<dbReference type="InterPro" id="IPR010994">
    <property type="entry name" value="RuvA_2-like"/>
</dbReference>
<dbReference type="EMBL" id="CAIIXF020000009">
    <property type="protein sequence ID" value="CAH1794977.1"/>
    <property type="molecule type" value="Genomic_DNA"/>
</dbReference>
<gene>
    <name evidence="1" type="ORF">OFUS_LOCUS19583</name>
</gene>
<accession>A0A8J1U4Z2</accession>
<dbReference type="AlphaFoldDB" id="A0A8J1U4Z2"/>
<reference evidence="1" key="1">
    <citation type="submission" date="2022-03" db="EMBL/GenBank/DDBJ databases">
        <authorList>
            <person name="Martin C."/>
        </authorList>
    </citation>
    <scope>NUCLEOTIDE SEQUENCE</scope>
</reference>
<dbReference type="OrthoDB" id="5949570at2759"/>
<proteinExistence type="predicted"/>
<dbReference type="GO" id="GO:0030337">
    <property type="term" value="F:DNA polymerase processivity factor activity"/>
    <property type="evidence" value="ECO:0007669"/>
    <property type="project" value="TreeGrafter"/>
</dbReference>
<comment type="caution">
    <text evidence="1">The sequence shown here is derived from an EMBL/GenBank/DDBJ whole genome shotgun (WGS) entry which is preliminary data.</text>
</comment>
<dbReference type="PANTHER" id="PTHR21053:SF2">
    <property type="entry name" value="TRANSCRIPTION ELONGATION FACTOR, MITOCHONDRIAL"/>
    <property type="match status" value="1"/>
</dbReference>
<evidence type="ECO:0000313" key="1">
    <source>
        <dbReference type="EMBL" id="CAH1794977.1"/>
    </source>
</evidence>
<name>A0A8J1U4Z2_OWEFU</name>
<dbReference type="Gene3D" id="1.10.150.280">
    <property type="entry name" value="AF1531-like domain"/>
    <property type="match status" value="1"/>
</dbReference>
<keyword evidence="2" id="KW-1185">Reference proteome</keyword>